<evidence type="ECO:0000256" key="8">
    <source>
        <dbReference type="ARBA" id="ARBA00023305"/>
    </source>
</evidence>
<dbReference type="SMART" id="SM00054">
    <property type="entry name" value="EFh"/>
    <property type="match status" value="2"/>
</dbReference>
<proteinExistence type="inferred from homology"/>
<comment type="similarity">
    <text evidence="1">Belongs to the recoverin family.</text>
</comment>
<organism evidence="10 11">
    <name type="scientific">Characodon lateralis</name>
    <dbReference type="NCBI Taxonomy" id="208331"/>
    <lineage>
        <taxon>Eukaryota</taxon>
        <taxon>Metazoa</taxon>
        <taxon>Chordata</taxon>
        <taxon>Craniata</taxon>
        <taxon>Vertebrata</taxon>
        <taxon>Euteleostomi</taxon>
        <taxon>Actinopterygii</taxon>
        <taxon>Neopterygii</taxon>
        <taxon>Teleostei</taxon>
        <taxon>Neoteleostei</taxon>
        <taxon>Acanthomorphata</taxon>
        <taxon>Ovalentaria</taxon>
        <taxon>Atherinomorphae</taxon>
        <taxon>Cyprinodontiformes</taxon>
        <taxon>Goodeidae</taxon>
        <taxon>Characodon</taxon>
    </lineage>
</organism>
<dbReference type="PANTHER" id="PTHR23055:SF20">
    <property type="entry name" value="RECOVERIN"/>
    <property type="match status" value="1"/>
</dbReference>
<keyword evidence="6" id="KW-0106">Calcium</keyword>
<gene>
    <name evidence="10" type="ORF">CHARACLAT_000305</name>
</gene>
<keyword evidence="8" id="KW-0844">Vision</keyword>
<feature type="domain" description="EF-hand" evidence="9">
    <location>
        <begin position="171"/>
        <end position="206"/>
    </location>
</feature>
<sequence>MHAQGEHANSMQKERLKSRTFLLQGKTATHCSNMQPKNALAKQRNSSEPPFCTSLNLKRRKAGRRAKVYTFLSRMGNTKSSALSKELLEELKSNTKYTEAELCTWYQSFLKECPSGKITKEQFEGIYASFFPGADPTAYARHVFRSFDANADGTLDFKEYIVALHLTSGGKTLQKLEWAFALYDVDGNGTISKNEIQEIVRSIFNMIPAEDQKKLPEDENTPEKRAEKIWAFFGKKENDKITEGEFIQGVMDNKDILRLIQYDEPQRIKDKLKEKKQ</sequence>
<keyword evidence="7" id="KW-0449">Lipoprotein</keyword>
<evidence type="ECO:0000256" key="1">
    <source>
        <dbReference type="ARBA" id="ARBA00006049"/>
    </source>
</evidence>
<reference evidence="10 11" key="1">
    <citation type="submission" date="2021-06" db="EMBL/GenBank/DDBJ databases">
        <authorList>
            <person name="Palmer J.M."/>
        </authorList>
    </citation>
    <scope>NUCLEOTIDE SEQUENCE [LARGE SCALE GENOMIC DNA]</scope>
    <source>
        <strain evidence="10 11">CL_MEX2019</strain>
        <tissue evidence="10">Muscle</tissue>
    </source>
</reference>
<evidence type="ECO:0000313" key="11">
    <source>
        <dbReference type="Proteomes" id="UP001352852"/>
    </source>
</evidence>
<dbReference type="Pfam" id="PF13499">
    <property type="entry name" value="EF-hand_7"/>
    <property type="match status" value="1"/>
</dbReference>
<comment type="caution">
    <text evidence="10">The sequence shown here is derived from an EMBL/GenBank/DDBJ whole genome shotgun (WGS) entry which is preliminary data.</text>
</comment>
<dbReference type="InterPro" id="IPR028846">
    <property type="entry name" value="Recoverin"/>
</dbReference>
<name>A0ABU7D595_9TELE</name>
<dbReference type="Proteomes" id="UP001352852">
    <property type="component" value="Unassembled WGS sequence"/>
</dbReference>
<evidence type="ECO:0000256" key="5">
    <source>
        <dbReference type="ARBA" id="ARBA00022737"/>
    </source>
</evidence>
<evidence type="ECO:0000313" key="10">
    <source>
        <dbReference type="EMBL" id="MED6269521.1"/>
    </source>
</evidence>
<evidence type="ECO:0000256" key="2">
    <source>
        <dbReference type="ARBA" id="ARBA00022606"/>
    </source>
</evidence>
<accession>A0ABU7D595</accession>
<dbReference type="Gene3D" id="1.10.238.10">
    <property type="entry name" value="EF-hand"/>
    <property type="match status" value="2"/>
</dbReference>
<dbReference type="PROSITE" id="PS50222">
    <property type="entry name" value="EF_HAND_2"/>
    <property type="match status" value="2"/>
</dbReference>
<evidence type="ECO:0000256" key="3">
    <source>
        <dbReference type="ARBA" id="ARBA00022707"/>
    </source>
</evidence>
<dbReference type="InterPro" id="IPR018247">
    <property type="entry name" value="EF_Hand_1_Ca_BS"/>
</dbReference>
<keyword evidence="4" id="KW-0479">Metal-binding</keyword>
<dbReference type="PROSITE" id="PS00018">
    <property type="entry name" value="EF_HAND_1"/>
    <property type="match status" value="2"/>
</dbReference>
<keyword evidence="2" id="KW-0716">Sensory transduction</keyword>
<keyword evidence="11" id="KW-1185">Reference proteome</keyword>
<evidence type="ECO:0000256" key="4">
    <source>
        <dbReference type="ARBA" id="ARBA00022723"/>
    </source>
</evidence>
<keyword evidence="3" id="KW-0519">Myristate</keyword>
<dbReference type="PANTHER" id="PTHR23055">
    <property type="entry name" value="CALCIUM BINDING PROTEINS"/>
    <property type="match status" value="1"/>
</dbReference>
<dbReference type="Pfam" id="PF13202">
    <property type="entry name" value="EF-hand_5"/>
    <property type="match status" value="1"/>
</dbReference>
<evidence type="ECO:0000259" key="9">
    <source>
        <dbReference type="PROSITE" id="PS50222"/>
    </source>
</evidence>
<dbReference type="InterPro" id="IPR011992">
    <property type="entry name" value="EF-hand-dom_pair"/>
</dbReference>
<evidence type="ECO:0000256" key="6">
    <source>
        <dbReference type="ARBA" id="ARBA00022837"/>
    </source>
</evidence>
<evidence type="ECO:0000256" key="7">
    <source>
        <dbReference type="ARBA" id="ARBA00023288"/>
    </source>
</evidence>
<protein>
    <recommendedName>
        <fullName evidence="9">EF-hand domain-containing protein</fullName>
    </recommendedName>
</protein>
<dbReference type="CDD" id="cd00051">
    <property type="entry name" value="EFh"/>
    <property type="match status" value="2"/>
</dbReference>
<dbReference type="PRINTS" id="PR00450">
    <property type="entry name" value="RECOVERIN"/>
</dbReference>
<dbReference type="SUPFAM" id="SSF47473">
    <property type="entry name" value="EF-hand"/>
    <property type="match status" value="1"/>
</dbReference>
<dbReference type="InterPro" id="IPR002048">
    <property type="entry name" value="EF_hand_dom"/>
</dbReference>
<keyword evidence="5" id="KW-0677">Repeat</keyword>
<feature type="domain" description="EF-hand" evidence="9">
    <location>
        <begin position="135"/>
        <end position="170"/>
    </location>
</feature>
<dbReference type="EMBL" id="JAHUTJ010016405">
    <property type="protein sequence ID" value="MED6269521.1"/>
    <property type="molecule type" value="Genomic_DNA"/>
</dbReference>